<protein>
    <submittedName>
        <fullName evidence="1">Uncharacterized protein</fullName>
    </submittedName>
</protein>
<accession>A0A285X4V9</accession>
<organism evidence="1 2">
    <name type="scientific">Salinimicrobium sediminis</name>
    <dbReference type="NCBI Taxonomy" id="1343891"/>
    <lineage>
        <taxon>Bacteria</taxon>
        <taxon>Pseudomonadati</taxon>
        <taxon>Bacteroidota</taxon>
        <taxon>Flavobacteriia</taxon>
        <taxon>Flavobacteriales</taxon>
        <taxon>Flavobacteriaceae</taxon>
        <taxon>Salinimicrobium</taxon>
    </lineage>
</organism>
<keyword evidence="2" id="KW-1185">Reference proteome</keyword>
<dbReference type="EMBL" id="OCMF01000002">
    <property type="protein sequence ID" value="SOC80387.1"/>
    <property type="molecule type" value="Genomic_DNA"/>
</dbReference>
<name>A0A285X4V9_9FLAO</name>
<proteinExistence type="predicted"/>
<sequence>MGNAQELNSSVEVPDFQETEFTSPEGLYIKFGNMSRPSLSLLAPQFPESRMHLTEINWNREEKREVNLMAMMERERYERERGYVELDAPMPTLGKAEKSLIEVTNDIRIHDRSSNYDIYTGKKKIPAYEEMRVPLFSSPYHSRARVRGYVSPFYPSPYLR</sequence>
<dbReference type="Proteomes" id="UP000219193">
    <property type="component" value="Unassembled WGS sequence"/>
</dbReference>
<reference evidence="2" key="1">
    <citation type="submission" date="2017-09" db="EMBL/GenBank/DDBJ databases">
        <authorList>
            <person name="Varghese N."/>
            <person name="Submissions S."/>
        </authorList>
    </citation>
    <scope>NUCLEOTIDE SEQUENCE [LARGE SCALE GENOMIC DNA]</scope>
    <source>
        <strain evidence="2">CGMCC 1.12641</strain>
    </source>
</reference>
<evidence type="ECO:0000313" key="1">
    <source>
        <dbReference type="EMBL" id="SOC80387.1"/>
    </source>
</evidence>
<dbReference type="AlphaFoldDB" id="A0A285X4V9"/>
<gene>
    <name evidence="1" type="ORF">SAMN06296241_1936</name>
</gene>
<evidence type="ECO:0000313" key="2">
    <source>
        <dbReference type="Proteomes" id="UP000219193"/>
    </source>
</evidence>